<dbReference type="InterPro" id="IPR006771">
    <property type="entry name" value="CetA-like"/>
</dbReference>
<dbReference type="Proteomes" id="UP000243515">
    <property type="component" value="Unassembled WGS sequence"/>
</dbReference>
<evidence type="ECO:0000256" key="1">
    <source>
        <dbReference type="SAM" id="SignalP"/>
    </source>
</evidence>
<keyword evidence="3" id="KW-1185">Reference proteome</keyword>
<dbReference type="OrthoDB" id="5144514at2759"/>
<feature type="signal peptide" evidence="1">
    <location>
        <begin position="1"/>
        <end position="23"/>
    </location>
</feature>
<feature type="chain" id="PRO_5012692058" description="DOMON domain-containing protein" evidence="1">
    <location>
        <begin position="24"/>
        <end position="168"/>
    </location>
</feature>
<name>A0A232M080_9EURO</name>
<comment type="caution">
    <text evidence="2">The sequence shown here is derived from an EMBL/GenBank/DDBJ whole genome shotgun (WGS) entry which is preliminary data.</text>
</comment>
<protein>
    <recommendedName>
        <fullName evidence="4">DOMON domain-containing protein</fullName>
    </recommendedName>
</protein>
<dbReference type="Pfam" id="PF04681">
    <property type="entry name" value="Bys1"/>
    <property type="match status" value="1"/>
</dbReference>
<proteinExistence type="predicted"/>
<keyword evidence="1" id="KW-0732">Signal</keyword>
<evidence type="ECO:0000313" key="2">
    <source>
        <dbReference type="EMBL" id="OXV09734.1"/>
    </source>
</evidence>
<dbReference type="PANTHER" id="PTHR36195">
    <property type="entry name" value="DOMAIN PROTEIN, PUTATIVE (AFU_ORTHOLOGUE AFUA_5G01990)-RELATED-RELATED"/>
    <property type="match status" value="1"/>
</dbReference>
<reference evidence="2 3" key="1">
    <citation type="journal article" date="2015" name="Environ. Microbiol.">
        <title>Metagenome sequence of Elaphomyces granulatus from sporocarp tissue reveals Ascomycota ectomycorrhizal fingerprints of genome expansion and a Proteobacteria-rich microbiome.</title>
        <authorList>
            <person name="Quandt C.A."/>
            <person name="Kohler A."/>
            <person name="Hesse C.N."/>
            <person name="Sharpton T.J."/>
            <person name="Martin F."/>
            <person name="Spatafora J.W."/>
        </authorList>
    </citation>
    <scope>NUCLEOTIDE SEQUENCE [LARGE SCALE GENOMIC DNA]</scope>
    <source>
        <strain evidence="2 3">OSC145934</strain>
    </source>
</reference>
<dbReference type="EMBL" id="NPHW01003359">
    <property type="protein sequence ID" value="OXV09734.1"/>
    <property type="molecule type" value="Genomic_DNA"/>
</dbReference>
<dbReference type="AlphaFoldDB" id="A0A232M080"/>
<sequence length="168" mass="18686">MLAITIRLYAFLTFLAAASIVQARGITVMNHQSHTLFLWSVADGDNVTMQWLNPNGGSYYEDWRLNPKGGAISIKISFTQKREDILQFEYSLKDTVAWDFSSINMKQDSLFRKLGFKSLPSDPICPAATCPPNSTTCKDSFEKADDNQVIRVCSSDIGILLIIGLLGL</sequence>
<dbReference type="PANTHER" id="PTHR36195:SF6">
    <property type="entry name" value="SECRETED THAUMATIN-LIKE PROTEIN CALA"/>
    <property type="match status" value="1"/>
</dbReference>
<evidence type="ECO:0000313" key="3">
    <source>
        <dbReference type="Proteomes" id="UP000243515"/>
    </source>
</evidence>
<evidence type="ECO:0008006" key="4">
    <source>
        <dbReference type="Google" id="ProtNLM"/>
    </source>
</evidence>
<organism evidence="2 3">
    <name type="scientific">Elaphomyces granulatus</name>
    <dbReference type="NCBI Taxonomy" id="519963"/>
    <lineage>
        <taxon>Eukaryota</taxon>
        <taxon>Fungi</taxon>
        <taxon>Dikarya</taxon>
        <taxon>Ascomycota</taxon>
        <taxon>Pezizomycotina</taxon>
        <taxon>Eurotiomycetes</taxon>
        <taxon>Eurotiomycetidae</taxon>
        <taxon>Eurotiales</taxon>
        <taxon>Elaphomycetaceae</taxon>
        <taxon>Elaphomyces</taxon>
    </lineage>
</organism>
<accession>A0A232M080</accession>
<gene>
    <name evidence="2" type="ORF">Egran_02505</name>
</gene>